<reference evidence="1 2" key="1">
    <citation type="journal article" date="2016" name="Mol. Biol. Evol.">
        <title>Genome-Wide Survey of Gut Fungi (Harpellales) Reveals the First Horizontally Transferred Ubiquitin Gene from a Mosquito Host.</title>
        <authorList>
            <person name="Wang Y."/>
            <person name="White M.M."/>
            <person name="Kvist S."/>
            <person name="Moncalvo J.M."/>
        </authorList>
    </citation>
    <scope>NUCLEOTIDE SEQUENCE [LARGE SCALE GENOMIC DNA]</scope>
    <source>
        <strain evidence="1 2">ALG-7-W6</strain>
    </source>
</reference>
<gene>
    <name evidence="1" type="ORF">AYI68_g40</name>
</gene>
<dbReference type="AlphaFoldDB" id="A0A1R0H9I2"/>
<protein>
    <submittedName>
        <fullName evidence="1">Uncharacterized protein</fullName>
    </submittedName>
</protein>
<proteinExistence type="predicted"/>
<keyword evidence="2" id="KW-1185">Reference proteome</keyword>
<sequence length="76" mass="8773">MRRTAISEDGQLETGGTDRLAQLRHILESHVIKPKLRWEPSFTNPVTSKGCTTLHSKKYGPRRFFQLIWPNGKLIK</sequence>
<evidence type="ECO:0000313" key="2">
    <source>
        <dbReference type="Proteomes" id="UP000187455"/>
    </source>
</evidence>
<dbReference type="Proteomes" id="UP000187455">
    <property type="component" value="Unassembled WGS sequence"/>
</dbReference>
<accession>A0A1R0H9I2</accession>
<comment type="caution">
    <text evidence="1">The sequence shown here is derived from an EMBL/GenBank/DDBJ whole genome shotgun (WGS) entry which is preliminary data.</text>
</comment>
<name>A0A1R0H9I2_9FUNG</name>
<organism evidence="1 2">
    <name type="scientific">Smittium mucronatum</name>
    <dbReference type="NCBI Taxonomy" id="133383"/>
    <lineage>
        <taxon>Eukaryota</taxon>
        <taxon>Fungi</taxon>
        <taxon>Fungi incertae sedis</taxon>
        <taxon>Zoopagomycota</taxon>
        <taxon>Kickxellomycotina</taxon>
        <taxon>Harpellomycetes</taxon>
        <taxon>Harpellales</taxon>
        <taxon>Legeriomycetaceae</taxon>
        <taxon>Smittium</taxon>
    </lineage>
</organism>
<dbReference type="EMBL" id="LSSL01000007">
    <property type="protein sequence ID" value="OLY85764.1"/>
    <property type="molecule type" value="Genomic_DNA"/>
</dbReference>
<evidence type="ECO:0000313" key="1">
    <source>
        <dbReference type="EMBL" id="OLY85764.1"/>
    </source>
</evidence>